<evidence type="ECO:0000313" key="2">
    <source>
        <dbReference type="EMBL" id="TWE06417.1"/>
    </source>
</evidence>
<accession>A0A561DSU2</accession>
<comment type="caution">
    <text evidence="2">The sequence shown here is derived from an EMBL/GenBank/DDBJ whole genome shotgun (WGS) entry which is preliminary data.</text>
</comment>
<feature type="region of interest" description="Disordered" evidence="1">
    <location>
        <begin position="1"/>
        <end position="35"/>
    </location>
</feature>
<name>A0A561DSU2_9BACI</name>
<organism evidence="2 3">
    <name type="scientific">Neobacillus bataviensis</name>
    <dbReference type="NCBI Taxonomy" id="220685"/>
    <lineage>
        <taxon>Bacteria</taxon>
        <taxon>Bacillati</taxon>
        <taxon>Bacillota</taxon>
        <taxon>Bacilli</taxon>
        <taxon>Bacillales</taxon>
        <taxon>Bacillaceae</taxon>
        <taxon>Neobacillus</taxon>
    </lineage>
</organism>
<feature type="compositionally biased region" description="Gly residues" evidence="1">
    <location>
        <begin position="10"/>
        <end position="21"/>
    </location>
</feature>
<dbReference type="EMBL" id="VIVN01000002">
    <property type="protein sequence ID" value="TWE06417.1"/>
    <property type="molecule type" value="Genomic_DNA"/>
</dbReference>
<dbReference type="Proteomes" id="UP000319671">
    <property type="component" value="Unassembled WGS sequence"/>
</dbReference>
<reference evidence="2 3" key="1">
    <citation type="submission" date="2019-06" db="EMBL/GenBank/DDBJ databases">
        <title>Sorghum-associated microbial communities from plants grown in Nebraska, USA.</title>
        <authorList>
            <person name="Schachtman D."/>
        </authorList>
    </citation>
    <scope>NUCLEOTIDE SEQUENCE [LARGE SCALE GENOMIC DNA]</scope>
    <source>
        <strain evidence="2 3">2482</strain>
    </source>
</reference>
<evidence type="ECO:0000313" key="3">
    <source>
        <dbReference type="Proteomes" id="UP000319671"/>
    </source>
</evidence>
<evidence type="ECO:0000256" key="1">
    <source>
        <dbReference type="SAM" id="MobiDB-lite"/>
    </source>
</evidence>
<proteinExistence type="predicted"/>
<protein>
    <submittedName>
        <fullName evidence="2">Uncharacterized protein</fullName>
    </submittedName>
</protein>
<keyword evidence="3" id="KW-1185">Reference proteome</keyword>
<sequence length="35" mass="3416">MMSDKVGGYRDPGGGGSGPKPGGDKLSSIEPKPGV</sequence>
<dbReference type="AlphaFoldDB" id="A0A561DSU2"/>
<gene>
    <name evidence="2" type="ORF">FB550_102439</name>
</gene>